<name>A0A9W8AXF6_9FUNG</name>
<dbReference type="Proteomes" id="UP001151582">
    <property type="component" value="Unassembled WGS sequence"/>
</dbReference>
<sequence>RRKAAAGSDVVPGITASMMSGGKRVEAVELAHRIHQAPLPVRAALALANVPNYAEYILFYAATHDISGVPTFLSRIQTAEKVGVEVVHACFSRAYLRSKPRRRGLKEHVQCRLLLANYSPHNNCMHAPADVTAEVASGPSIRREW</sequence>
<proteinExistence type="predicted"/>
<dbReference type="AlphaFoldDB" id="A0A9W8AXF6"/>
<evidence type="ECO:0000313" key="2">
    <source>
        <dbReference type="Proteomes" id="UP001151582"/>
    </source>
</evidence>
<gene>
    <name evidence="1" type="ORF">H4R34_004916</name>
</gene>
<evidence type="ECO:0000313" key="1">
    <source>
        <dbReference type="EMBL" id="KAJ1973917.1"/>
    </source>
</evidence>
<organism evidence="1 2">
    <name type="scientific">Dimargaris verticillata</name>
    <dbReference type="NCBI Taxonomy" id="2761393"/>
    <lineage>
        <taxon>Eukaryota</taxon>
        <taxon>Fungi</taxon>
        <taxon>Fungi incertae sedis</taxon>
        <taxon>Zoopagomycota</taxon>
        <taxon>Kickxellomycotina</taxon>
        <taxon>Dimargaritomycetes</taxon>
        <taxon>Dimargaritales</taxon>
        <taxon>Dimargaritaceae</taxon>
        <taxon>Dimargaris</taxon>
    </lineage>
</organism>
<comment type="caution">
    <text evidence="1">The sequence shown here is derived from an EMBL/GenBank/DDBJ whole genome shotgun (WGS) entry which is preliminary data.</text>
</comment>
<feature type="non-terminal residue" evidence="1">
    <location>
        <position position="1"/>
    </location>
</feature>
<reference evidence="1" key="1">
    <citation type="submission" date="2022-07" db="EMBL/GenBank/DDBJ databases">
        <title>Phylogenomic reconstructions and comparative analyses of Kickxellomycotina fungi.</title>
        <authorList>
            <person name="Reynolds N.K."/>
            <person name="Stajich J.E."/>
            <person name="Barry K."/>
            <person name="Grigoriev I.V."/>
            <person name="Crous P."/>
            <person name="Smith M.E."/>
        </authorList>
    </citation>
    <scope>NUCLEOTIDE SEQUENCE</scope>
    <source>
        <strain evidence="1">RSA 567</strain>
    </source>
</reference>
<protein>
    <submittedName>
        <fullName evidence="1">Uncharacterized protein</fullName>
    </submittedName>
</protein>
<accession>A0A9W8AXF6</accession>
<dbReference type="EMBL" id="JANBQB010000734">
    <property type="protein sequence ID" value="KAJ1973917.1"/>
    <property type="molecule type" value="Genomic_DNA"/>
</dbReference>
<keyword evidence="2" id="KW-1185">Reference proteome</keyword>